<proteinExistence type="predicted"/>
<dbReference type="PANTHER" id="PTHR33112:SF16">
    <property type="entry name" value="HETEROKARYON INCOMPATIBILITY DOMAIN-CONTAINING PROTEIN"/>
    <property type="match status" value="1"/>
</dbReference>
<comment type="caution">
    <text evidence="1">The sequence shown here is derived from an EMBL/GenBank/DDBJ whole genome shotgun (WGS) entry which is preliminary data.</text>
</comment>
<evidence type="ECO:0000313" key="1">
    <source>
        <dbReference type="EMBL" id="KAK4227820.1"/>
    </source>
</evidence>
<protein>
    <submittedName>
        <fullName evidence="1">Uncharacterized protein</fullName>
    </submittedName>
</protein>
<evidence type="ECO:0000313" key="2">
    <source>
        <dbReference type="Proteomes" id="UP001301958"/>
    </source>
</evidence>
<gene>
    <name evidence="1" type="ORF">QBC38DRAFT_184127</name>
</gene>
<reference evidence="1" key="1">
    <citation type="journal article" date="2023" name="Mol. Phylogenet. Evol.">
        <title>Genome-scale phylogeny and comparative genomics of the fungal order Sordariales.</title>
        <authorList>
            <person name="Hensen N."/>
            <person name="Bonometti L."/>
            <person name="Westerberg I."/>
            <person name="Brannstrom I.O."/>
            <person name="Guillou S."/>
            <person name="Cros-Aarteil S."/>
            <person name="Calhoun S."/>
            <person name="Haridas S."/>
            <person name="Kuo A."/>
            <person name="Mondo S."/>
            <person name="Pangilinan J."/>
            <person name="Riley R."/>
            <person name="LaButti K."/>
            <person name="Andreopoulos B."/>
            <person name="Lipzen A."/>
            <person name="Chen C."/>
            <person name="Yan M."/>
            <person name="Daum C."/>
            <person name="Ng V."/>
            <person name="Clum A."/>
            <person name="Steindorff A."/>
            <person name="Ohm R.A."/>
            <person name="Martin F."/>
            <person name="Silar P."/>
            <person name="Natvig D.O."/>
            <person name="Lalanne C."/>
            <person name="Gautier V."/>
            <person name="Ament-Velasquez S.L."/>
            <person name="Kruys A."/>
            <person name="Hutchinson M.I."/>
            <person name="Powell A.J."/>
            <person name="Barry K."/>
            <person name="Miller A.N."/>
            <person name="Grigoriev I.V."/>
            <person name="Debuchy R."/>
            <person name="Gladieux P."/>
            <person name="Hiltunen Thoren M."/>
            <person name="Johannesson H."/>
        </authorList>
    </citation>
    <scope>NUCLEOTIDE SEQUENCE</scope>
    <source>
        <strain evidence="1">CBS 990.96</strain>
    </source>
</reference>
<accession>A0AAN7BQT8</accession>
<sequence length="218" mass="24829">MCGSEPDKGYLSQWGESWGWSVLISSNAKNQKPTNQVLEDIKNNQKKGTNHGDSRLDLMVQWTSMATNYCNRSISVETDKLIAIYGLARRLQQNFKVHYPEIQYHAGIWRCEPQAEIVYQLAWSITHTPRLGGGVYTTYVAPSFSWASLDCSTRCLDFESMCLSSNIICRVTNMNTTLVRNDAIFGRVSAGFVTIRRLVQEWFISQDQQDRALSRISV</sequence>
<dbReference type="EMBL" id="MU865327">
    <property type="protein sequence ID" value="KAK4227820.1"/>
    <property type="molecule type" value="Genomic_DNA"/>
</dbReference>
<organism evidence="1 2">
    <name type="scientific">Podospora fimiseda</name>
    <dbReference type="NCBI Taxonomy" id="252190"/>
    <lineage>
        <taxon>Eukaryota</taxon>
        <taxon>Fungi</taxon>
        <taxon>Dikarya</taxon>
        <taxon>Ascomycota</taxon>
        <taxon>Pezizomycotina</taxon>
        <taxon>Sordariomycetes</taxon>
        <taxon>Sordariomycetidae</taxon>
        <taxon>Sordariales</taxon>
        <taxon>Podosporaceae</taxon>
        <taxon>Podospora</taxon>
    </lineage>
</organism>
<dbReference type="AlphaFoldDB" id="A0AAN7BQT8"/>
<dbReference type="Proteomes" id="UP001301958">
    <property type="component" value="Unassembled WGS sequence"/>
</dbReference>
<keyword evidence="2" id="KW-1185">Reference proteome</keyword>
<dbReference type="PANTHER" id="PTHR33112">
    <property type="entry name" value="DOMAIN PROTEIN, PUTATIVE-RELATED"/>
    <property type="match status" value="1"/>
</dbReference>
<name>A0AAN7BQT8_9PEZI</name>
<reference evidence="1" key="2">
    <citation type="submission" date="2023-05" db="EMBL/GenBank/DDBJ databases">
        <authorList>
            <consortium name="Lawrence Berkeley National Laboratory"/>
            <person name="Steindorff A."/>
            <person name="Hensen N."/>
            <person name="Bonometti L."/>
            <person name="Westerberg I."/>
            <person name="Brannstrom I.O."/>
            <person name="Guillou S."/>
            <person name="Cros-Aarteil S."/>
            <person name="Calhoun S."/>
            <person name="Haridas S."/>
            <person name="Kuo A."/>
            <person name="Mondo S."/>
            <person name="Pangilinan J."/>
            <person name="Riley R."/>
            <person name="Labutti K."/>
            <person name="Andreopoulos B."/>
            <person name="Lipzen A."/>
            <person name="Chen C."/>
            <person name="Yanf M."/>
            <person name="Daum C."/>
            <person name="Ng V."/>
            <person name="Clum A."/>
            <person name="Ohm R."/>
            <person name="Martin F."/>
            <person name="Silar P."/>
            <person name="Natvig D."/>
            <person name="Lalanne C."/>
            <person name="Gautier V."/>
            <person name="Ament-Velasquez S.L."/>
            <person name="Kruys A."/>
            <person name="Hutchinson M.I."/>
            <person name="Powell A.J."/>
            <person name="Barry K."/>
            <person name="Miller A.N."/>
            <person name="Grigoriev I.V."/>
            <person name="Debuchy R."/>
            <person name="Gladieux P."/>
            <person name="Thoren M.H."/>
            <person name="Johannesson H."/>
        </authorList>
    </citation>
    <scope>NUCLEOTIDE SEQUENCE</scope>
    <source>
        <strain evidence="1">CBS 990.96</strain>
    </source>
</reference>